<dbReference type="GO" id="GO:0005634">
    <property type="term" value="C:nucleus"/>
    <property type="evidence" value="ECO:0007669"/>
    <property type="project" value="TreeGrafter"/>
</dbReference>
<dbReference type="PANTHER" id="PTHR21669:SF28">
    <property type="entry name" value="YEMANUCLEIN"/>
    <property type="match status" value="1"/>
</dbReference>
<sequence length="307" mass="34376">MLQQHKANLQRLQTEGLQQIQLEPIKVDREYESEENEEENPTLEEAVINPSTISDAIESVVKAATVVEDASSNGSFGQITGSSDGEEVKVSIGNMESIEAPKLPENLPPELDGVVAQLKVAAYKSEEGKCKFFSDEVNRMLLSVELKAQELTSAQRAMIYAHLASHLPCTKETLQKRAKKLRLDQEDGKLREPMQRLKDGIAAIMPEMMEKYAALVRVCDAREEEKKNGTITGTDGEDSQEENEKRLSHLPKKRFQWNDTIRNILSKQASWPVPEVAWKQIHEDHAGPVDGHTLFIVGAQMMDVKMA</sequence>
<dbReference type="EMBL" id="JAFNEN010000169">
    <property type="protein sequence ID" value="KAG8191001.1"/>
    <property type="molecule type" value="Genomic_DNA"/>
</dbReference>
<organism evidence="3 4">
    <name type="scientific">Oedothorax gibbosus</name>
    <dbReference type="NCBI Taxonomy" id="931172"/>
    <lineage>
        <taxon>Eukaryota</taxon>
        <taxon>Metazoa</taxon>
        <taxon>Ecdysozoa</taxon>
        <taxon>Arthropoda</taxon>
        <taxon>Chelicerata</taxon>
        <taxon>Arachnida</taxon>
        <taxon>Araneae</taxon>
        <taxon>Araneomorphae</taxon>
        <taxon>Entelegynae</taxon>
        <taxon>Araneoidea</taxon>
        <taxon>Linyphiidae</taxon>
        <taxon>Erigoninae</taxon>
        <taxon>Oedothorax</taxon>
    </lineage>
</organism>
<keyword evidence="4" id="KW-1185">Reference proteome</keyword>
<dbReference type="InterPro" id="IPR026947">
    <property type="entry name" value="UBN_middle_dom"/>
</dbReference>
<gene>
    <name evidence="3" type="ORF">JTE90_010859</name>
</gene>
<feature type="domain" description="Ubinuclein middle" evidence="2">
    <location>
        <begin position="103"/>
        <end position="267"/>
    </location>
</feature>
<feature type="compositionally biased region" description="Acidic residues" evidence="1">
    <location>
        <begin position="31"/>
        <end position="42"/>
    </location>
</feature>
<evidence type="ECO:0000313" key="4">
    <source>
        <dbReference type="Proteomes" id="UP000827092"/>
    </source>
</evidence>
<dbReference type="Proteomes" id="UP000827092">
    <property type="component" value="Unassembled WGS sequence"/>
</dbReference>
<evidence type="ECO:0000259" key="2">
    <source>
        <dbReference type="Pfam" id="PF14075"/>
    </source>
</evidence>
<accession>A0AAV6V3Z5</accession>
<dbReference type="GO" id="GO:0006325">
    <property type="term" value="P:chromatin organization"/>
    <property type="evidence" value="ECO:0007669"/>
    <property type="project" value="TreeGrafter"/>
</dbReference>
<feature type="region of interest" description="Disordered" evidence="1">
    <location>
        <begin position="225"/>
        <end position="247"/>
    </location>
</feature>
<name>A0AAV6V3Z5_9ARAC</name>
<feature type="region of interest" description="Disordered" evidence="1">
    <location>
        <begin position="21"/>
        <end position="43"/>
    </location>
</feature>
<dbReference type="AlphaFoldDB" id="A0AAV6V3Z5"/>
<protein>
    <recommendedName>
        <fullName evidence="2">Ubinuclein middle domain-containing protein</fullName>
    </recommendedName>
</protein>
<evidence type="ECO:0000313" key="3">
    <source>
        <dbReference type="EMBL" id="KAG8191001.1"/>
    </source>
</evidence>
<comment type="caution">
    <text evidence="3">The sequence shown here is derived from an EMBL/GenBank/DDBJ whole genome shotgun (WGS) entry which is preliminary data.</text>
</comment>
<reference evidence="3 4" key="1">
    <citation type="journal article" date="2022" name="Nat. Ecol. Evol.">
        <title>A masculinizing supergene underlies an exaggerated male reproductive morph in a spider.</title>
        <authorList>
            <person name="Hendrickx F."/>
            <person name="De Corte Z."/>
            <person name="Sonet G."/>
            <person name="Van Belleghem S.M."/>
            <person name="Kostlbacher S."/>
            <person name="Vangestel C."/>
        </authorList>
    </citation>
    <scope>NUCLEOTIDE SEQUENCE [LARGE SCALE GENOMIC DNA]</scope>
    <source>
        <strain evidence="3">W744_W776</strain>
    </source>
</reference>
<proteinExistence type="predicted"/>
<dbReference type="PANTHER" id="PTHR21669">
    <property type="entry name" value="CAPZ-INTERACTING PROTEIN AND RELATED PROTEINS"/>
    <property type="match status" value="1"/>
</dbReference>
<evidence type="ECO:0000256" key="1">
    <source>
        <dbReference type="SAM" id="MobiDB-lite"/>
    </source>
</evidence>
<dbReference type="Pfam" id="PF14075">
    <property type="entry name" value="UBN_AB"/>
    <property type="match status" value="1"/>
</dbReference>